<dbReference type="Proteomes" id="UP000265180">
    <property type="component" value="Chromosome 22"/>
</dbReference>
<feature type="region of interest" description="Disordered" evidence="1">
    <location>
        <begin position="36"/>
        <end position="68"/>
    </location>
</feature>
<evidence type="ECO:0000313" key="2">
    <source>
        <dbReference type="Ensembl" id="ENSORLP00020023370.1"/>
    </source>
</evidence>
<sequence length="68" mass="7645">MLESPKRFNQTGSSKELELSKVINRWNSNRLDLFHISQPDEVSPQPPAANPGFRPDGHVQTSDLTLSE</sequence>
<accession>A0A3P9LRN1</accession>
<reference key="1">
    <citation type="journal article" date="2007" name="Nature">
        <title>The medaka draft genome and insights into vertebrate genome evolution.</title>
        <authorList>
            <person name="Kasahara M."/>
            <person name="Naruse K."/>
            <person name="Sasaki S."/>
            <person name="Nakatani Y."/>
            <person name="Qu W."/>
            <person name="Ahsan B."/>
            <person name="Yamada T."/>
            <person name="Nagayasu Y."/>
            <person name="Doi K."/>
            <person name="Kasai Y."/>
            <person name="Jindo T."/>
            <person name="Kobayashi D."/>
            <person name="Shimada A."/>
            <person name="Toyoda A."/>
            <person name="Kuroki Y."/>
            <person name="Fujiyama A."/>
            <person name="Sasaki T."/>
            <person name="Shimizu A."/>
            <person name="Asakawa S."/>
            <person name="Shimizu N."/>
            <person name="Hashimoto S."/>
            <person name="Yang J."/>
            <person name="Lee Y."/>
            <person name="Matsushima K."/>
            <person name="Sugano S."/>
            <person name="Sakaizumi M."/>
            <person name="Narita T."/>
            <person name="Ohishi K."/>
            <person name="Haga S."/>
            <person name="Ohta F."/>
            <person name="Nomoto H."/>
            <person name="Nogata K."/>
            <person name="Morishita T."/>
            <person name="Endo T."/>
            <person name="Shin-I T."/>
            <person name="Takeda H."/>
            <person name="Morishita S."/>
            <person name="Kohara Y."/>
        </authorList>
    </citation>
    <scope>NUCLEOTIDE SEQUENCE [LARGE SCALE GENOMIC DNA]</scope>
    <source>
        <strain>Hd-rR</strain>
    </source>
</reference>
<proteinExistence type="predicted"/>
<protein>
    <submittedName>
        <fullName evidence="2">Uncharacterized protein</fullName>
    </submittedName>
</protein>
<reference evidence="2 3" key="2">
    <citation type="submission" date="2017-04" db="EMBL/GenBank/DDBJ databases">
        <title>CpG methylation of centromeres and impact of large insertions on vertebrate speciation.</title>
        <authorList>
            <person name="Ichikawa K."/>
            <person name="Yoshimura J."/>
            <person name="Morishita S."/>
        </authorList>
    </citation>
    <scope>NUCLEOTIDE SEQUENCE</scope>
    <source>
        <strain evidence="2 3">HNI</strain>
    </source>
</reference>
<evidence type="ECO:0000256" key="1">
    <source>
        <dbReference type="SAM" id="MobiDB-lite"/>
    </source>
</evidence>
<dbReference type="Ensembl" id="ENSORLT00020009726.1">
    <property type="protein sequence ID" value="ENSORLP00020023370.1"/>
    <property type="gene ID" value="ENSORLG00020004159.1"/>
</dbReference>
<evidence type="ECO:0000313" key="3">
    <source>
        <dbReference type="Proteomes" id="UP000265180"/>
    </source>
</evidence>
<organism evidence="2 3">
    <name type="scientific">Oryzias latipes</name>
    <name type="common">Japanese rice fish</name>
    <name type="synonym">Japanese killifish</name>
    <dbReference type="NCBI Taxonomy" id="8090"/>
    <lineage>
        <taxon>Eukaryota</taxon>
        <taxon>Metazoa</taxon>
        <taxon>Chordata</taxon>
        <taxon>Craniata</taxon>
        <taxon>Vertebrata</taxon>
        <taxon>Euteleostomi</taxon>
        <taxon>Actinopterygii</taxon>
        <taxon>Neopterygii</taxon>
        <taxon>Teleostei</taxon>
        <taxon>Neoteleostei</taxon>
        <taxon>Acanthomorphata</taxon>
        <taxon>Ovalentaria</taxon>
        <taxon>Atherinomorphae</taxon>
        <taxon>Beloniformes</taxon>
        <taxon>Adrianichthyidae</taxon>
        <taxon>Oryziinae</taxon>
        <taxon>Oryzias</taxon>
    </lineage>
</organism>
<reference evidence="2" key="3">
    <citation type="submission" date="2025-08" db="UniProtKB">
        <authorList>
            <consortium name="Ensembl"/>
        </authorList>
    </citation>
    <scope>IDENTIFICATION</scope>
    <source>
        <strain evidence="2">HNI</strain>
    </source>
</reference>
<dbReference type="AlphaFoldDB" id="A0A3P9LRN1"/>
<name>A0A3P9LRN1_ORYLA</name>
<feature type="compositionally biased region" description="Polar residues" evidence="1">
    <location>
        <begin position="59"/>
        <end position="68"/>
    </location>
</feature>
<reference evidence="2" key="4">
    <citation type="submission" date="2025-09" db="UniProtKB">
        <authorList>
            <consortium name="Ensembl"/>
        </authorList>
    </citation>
    <scope>IDENTIFICATION</scope>
    <source>
        <strain evidence="2">HNI</strain>
    </source>
</reference>